<dbReference type="Pfam" id="PF02810">
    <property type="entry name" value="SEC-C"/>
    <property type="match status" value="1"/>
</dbReference>
<evidence type="ECO:0000313" key="1">
    <source>
        <dbReference type="EMBL" id="TVZ00026.1"/>
    </source>
</evidence>
<evidence type="ECO:0008006" key="3">
    <source>
        <dbReference type="Google" id="ProtNLM"/>
    </source>
</evidence>
<accession>A0A6P2BP92</accession>
<sequence length="331" mass="36454">MSYFKVTRLLCNNSIVTMIITLGNARNALLVSDRRLTLPGGGHDDESNKAFVLTTRDARMAIGFAGLAEAATLRFKTRFWLAQALAEVAPPSHTIVEMLSRLKAKANREISPLRVTDKRLSITGVGYIYTNGQPRLAFFRLSNFESPDMQPLVADRAAHQFQEWTWWAEEGEPSAMLGNISGFFTLPPQAQSVWGETKELVRADKPPQAIVSRTVKLIRLTADDRKTQGSVGRQCMSVVISSDPTVQPTSRYHTSEVKATAYMPGIIDARGGPHPVLAVMDASFGAVDETIPTVVPEVPRNRPCPCGSGRKYKYCHGRVMKIKSRPGSRPA</sequence>
<proteinExistence type="predicted"/>
<comment type="caution">
    <text evidence="1">The sequence shown here is derived from an EMBL/GenBank/DDBJ whole genome shotgun (WGS) entry which is preliminary data.</text>
</comment>
<protein>
    <recommendedName>
        <fullName evidence="3">SEC-C domain-containing protein</fullName>
    </recommendedName>
</protein>
<name>A0A6P2BP92_9ACTN</name>
<dbReference type="InterPro" id="IPR004027">
    <property type="entry name" value="SEC_C_motif"/>
</dbReference>
<dbReference type="Gene3D" id="3.10.450.50">
    <property type="match status" value="1"/>
</dbReference>
<reference evidence="1 2" key="1">
    <citation type="submission" date="2018-11" db="EMBL/GenBank/DDBJ databases">
        <title>Trebonia kvetii gen.nov., sp.nov., a novel acidophilic actinobacterium, and proposal of the new actinobacterial family Treboniaceae fam. nov.</title>
        <authorList>
            <person name="Rapoport D."/>
            <person name="Sagova-Mareckova M."/>
            <person name="Sedlacek I."/>
            <person name="Provaznik J."/>
            <person name="Kralova S."/>
            <person name="Pavlinic D."/>
            <person name="Benes V."/>
            <person name="Kopecky J."/>
        </authorList>
    </citation>
    <scope>NUCLEOTIDE SEQUENCE [LARGE SCALE GENOMIC DNA]</scope>
    <source>
        <strain evidence="1 2">15Tr583</strain>
    </source>
</reference>
<keyword evidence="2" id="KW-1185">Reference proteome</keyword>
<gene>
    <name evidence="1" type="ORF">EAS64_38765</name>
</gene>
<dbReference type="EMBL" id="RPFW01000010">
    <property type="protein sequence ID" value="TVZ00026.1"/>
    <property type="molecule type" value="Genomic_DNA"/>
</dbReference>
<evidence type="ECO:0000313" key="2">
    <source>
        <dbReference type="Proteomes" id="UP000460272"/>
    </source>
</evidence>
<dbReference type="Proteomes" id="UP000460272">
    <property type="component" value="Unassembled WGS sequence"/>
</dbReference>
<organism evidence="1 2">
    <name type="scientific">Trebonia kvetii</name>
    <dbReference type="NCBI Taxonomy" id="2480626"/>
    <lineage>
        <taxon>Bacteria</taxon>
        <taxon>Bacillati</taxon>
        <taxon>Actinomycetota</taxon>
        <taxon>Actinomycetes</taxon>
        <taxon>Streptosporangiales</taxon>
        <taxon>Treboniaceae</taxon>
        <taxon>Trebonia</taxon>
    </lineage>
</organism>
<dbReference type="SUPFAM" id="SSF103642">
    <property type="entry name" value="Sec-C motif"/>
    <property type="match status" value="1"/>
</dbReference>
<dbReference type="AlphaFoldDB" id="A0A6P2BP92"/>